<dbReference type="InParanoid" id="G3H9W2"/>
<organism evidence="1 2">
    <name type="scientific">Cricetulus griseus</name>
    <name type="common">Chinese hamster</name>
    <name type="synonym">Cricetulus barabensis griseus</name>
    <dbReference type="NCBI Taxonomy" id="10029"/>
    <lineage>
        <taxon>Eukaryota</taxon>
        <taxon>Metazoa</taxon>
        <taxon>Chordata</taxon>
        <taxon>Craniata</taxon>
        <taxon>Vertebrata</taxon>
        <taxon>Euteleostomi</taxon>
        <taxon>Mammalia</taxon>
        <taxon>Eutheria</taxon>
        <taxon>Euarchontoglires</taxon>
        <taxon>Glires</taxon>
        <taxon>Rodentia</taxon>
        <taxon>Myomorpha</taxon>
        <taxon>Muroidea</taxon>
        <taxon>Cricetidae</taxon>
        <taxon>Cricetinae</taxon>
        <taxon>Cricetulus</taxon>
    </lineage>
</organism>
<dbReference type="EMBL" id="JH000238">
    <property type="protein sequence ID" value="EGW01100.1"/>
    <property type="molecule type" value="Genomic_DNA"/>
</dbReference>
<protein>
    <submittedName>
        <fullName evidence="1">Uncharacterized protein</fullName>
    </submittedName>
</protein>
<proteinExistence type="predicted"/>
<gene>
    <name evidence="1" type="ORF">I79_007193</name>
</gene>
<evidence type="ECO:0000313" key="2">
    <source>
        <dbReference type="Proteomes" id="UP000001075"/>
    </source>
</evidence>
<evidence type="ECO:0000313" key="1">
    <source>
        <dbReference type="EMBL" id="EGW01100.1"/>
    </source>
</evidence>
<accession>G3H9W2</accession>
<sequence length="58" mass="6465">MLKSECRTASPLTQNATATALAPPKGIRFLKTMFLLGVITKKKMCPCVGRWQERPDTQ</sequence>
<dbReference type="Proteomes" id="UP000001075">
    <property type="component" value="Unassembled WGS sequence"/>
</dbReference>
<name>G3H9W2_CRIGR</name>
<dbReference type="AlphaFoldDB" id="G3H9W2"/>
<reference evidence="2" key="1">
    <citation type="journal article" date="2011" name="Nat. Biotechnol.">
        <title>The genomic sequence of the Chinese hamster ovary (CHO)-K1 cell line.</title>
        <authorList>
            <person name="Xu X."/>
            <person name="Nagarajan H."/>
            <person name="Lewis N.E."/>
            <person name="Pan S."/>
            <person name="Cai Z."/>
            <person name="Liu X."/>
            <person name="Chen W."/>
            <person name="Xie M."/>
            <person name="Wang W."/>
            <person name="Hammond S."/>
            <person name="Andersen M.R."/>
            <person name="Neff N."/>
            <person name="Passarelli B."/>
            <person name="Koh W."/>
            <person name="Fan H.C."/>
            <person name="Wang J."/>
            <person name="Gui Y."/>
            <person name="Lee K.H."/>
            <person name="Betenbaugh M.J."/>
            <person name="Quake S.R."/>
            <person name="Famili I."/>
            <person name="Palsson B.O."/>
            <person name="Wang J."/>
        </authorList>
    </citation>
    <scope>NUCLEOTIDE SEQUENCE [LARGE SCALE GENOMIC DNA]</scope>
    <source>
        <strain evidence="2">CHO K1 cell line</strain>
    </source>
</reference>